<dbReference type="EMBL" id="QMKO01001523">
    <property type="protein sequence ID" value="RTG89145.1"/>
    <property type="molecule type" value="Genomic_DNA"/>
</dbReference>
<gene>
    <name evidence="2" type="ORF">DC041_0001737</name>
</gene>
<proteinExistence type="predicted"/>
<keyword evidence="1" id="KW-0472">Membrane</keyword>
<sequence length="209" mass="24280">LLKICTFILTHGNPQSLLSDPCGVQNGYVSPSNNGLRSYLYADGYLFYCDEFPTTIKSYLTEKRCFVTYNNADMKWTGQNDDSILLSSDYGERWTSTNLYTQVKLTRNASYYINSTIIPWTYAAGYFDQSITGISCQLYQQSSYQCQLLISFNQRRLAYELLSLDESYFQDRVIKVTQTPINRHFILMLVVYRPISLTLIILFNLVKRR</sequence>
<keyword evidence="3" id="KW-1185">Reference proteome</keyword>
<evidence type="ECO:0000256" key="1">
    <source>
        <dbReference type="SAM" id="Phobius"/>
    </source>
</evidence>
<evidence type="ECO:0000313" key="2">
    <source>
        <dbReference type="EMBL" id="RTG89145.1"/>
    </source>
</evidence>
<accession>A0A430QN45</accession>
<organism evidence="2 3">
    <name type="scientific">Schistosoma bovis</name>
    <name type="common">Blood fluke</name>
    <dbReference type="NCBI Taxonomy" id="6184"/>
    <lineage>
        <taxon>Eukaryota</taxon>
        <taxon>Metazoa</taxon>
        <taxon>Spiralia</taxon>
        <taxon>Lophotrochozoa</taxon>
        <taxon>Platyhelminthes</taxon>
        <taxon>Trematoda</taxon>
        <taxon>Digenea</taxon>
        <taxon>Strigeidida</taxon>
        <taxon>Schistosomatoidea</taxon>
        <taxon>Schistosomatidae</taxon>
        <taxon>Schistosoma</taxon>
    </lineage>
</organism>
<keyword evidence="1" id="KW-1133">Transmembrane helix</keyword>
<reference evidence="2 3" key="1">
    <citation type="journal article" date="2019" name="PLoS Pathog.">
        <title>Genome sequence of the bovine parasite Schistosoma bovis Tanzania.</title>
        <authorList>
            <person name="Oey H."/>
            <person name="Zakrzewski M."/>
            <person name="Gobert G."/>
            <person name="Gravermann K."/>
            <person name="Stoye J."/>
            <person name="Jones M."/>
            <person name="Mcmanus D."/>
            <person name="Krause L."/>
        </authorList>
    </citation>
    <scope>NUCLEOTIDE SEQUENCE [LARGE SCALE GENOMIC DNA]</scope>
    <source>
        <strain evidence="2 3">TAN1997</strain>
    </source>
</reference>
<dbReference type="Proteomes" id="UP000290809">
    <property type="component" value="Unassembled WGS sequence"/>
</dbReference>
<feature type="transmembrane region" description="Helical" evidence="1">
    <location>
        <begin position="185"/>
        <end position="206"/>
    </location>
</feature>
<evidence type="ECO:0000313" key="3">
    <source>
        <dbReference type="Proteomes" id="UP000290809"/>
    </source>
</evidence>
<keyword evidence="1" id="KW-0812">Transmembrane</keyword>
<protein>
    <submittedName>
        <fullName evidence="2">Uncharacterized protein</fullName>
    </submittedName>
</protein>
<comment type="caution">
    <text evidence="2">The sequence shown here is derived from an EMBL/GenBank/DDBJ whole genome shotgun (WGS) entry which is preliminary data.</text>
</comment>
<name>A0A430QN45_SCHBO</name>
<dbReference type="AlphaFoldDB" id="A0A430QN45"/>
<feature type="non-terminal residue" evidence="2">
    <location>
        <position position="1"/>
    </location>
</feature>